<protein>
    <submittedName>
        <fullName evidence="3">DUF2254 domain-containing protein</fullName>
    </submittedName>
</protein>
<sequence length="429" mass="46639">MLTTLVQRWLLIWRTLWFRVAGISVLSIVAVLAAKLLGPVLPHGLDRLVGAQSVDQLLDILSSSMLAVTTFSLSVMVSVYRAISSQWTPRAHRIQLRDNATQMVLATFVGAFVYALCSIVLRSTRFFADRDIVVLFGMTLLVIVLVVVMLLRWMIRLQTMGSLSDIAGRITDQTLRAFRRRMAAPCLGARELSAELVVPENVIDVTAPRSGYVERVFAAAIDAHARGCGGVVYVLKGVGEYVSRGEVIAQVTDAELAEAVLGNVQIGSMRDIEQDPGFGLHVLAEIGSKALSPGVNDGGTVIDMIDRITRVLESWLAPQEAPEAQPRYPGLYLPPLDPAPLVAEPFGLIARDGAAVLEVQKVLQSRLSGLEHHPDPALAEAARQTRELALRRAMEALPHEVDREALAAHVEAMGRRCWGAAVPVCDLPT</sequence>
<keyword evidence="2" id="KW-1133">Transmembrane helix</keyword>
<feature type="transmembrane region" description="Helical" evidence="2">
    <location>
        <begin position="16"/>
        <end position="37"/>
    </location>
</feature>
<keyword evidence="2" id="KW-0472">Membrane</keyword>
<name>A0ABT7F7U3_9RHOB</name>
<accession>A0ABT7F7U3</accession>
<keyword evidence="2" id="KW-0812">Transmembrane</keyword>
<dbReference type="RefSeq" id="WP_284483223.1">
    <property type="nucleotide sequence ID" value="NZ_JASNJD010000029.1"/>
</dbReference>
<dbReference type="Pfam" id="PF10011">
    <property type="entry name" value="DUF2254"/>
    <property type="match status" value="1"/>
</dbReference>
<dbReference type="Proteomes" id="UP001243757">
    <property type="component" value="Unassembled WGS sequence"/>
</dbReference>
<evidence type="ECO:0000313" key="3">
    <source>
        <dbReference type="EMBL" id="MDK3020661.1"/>
    </source>
</evidence>
<proteinExistence type="predicted"/>
<evidence type="ECO:0000256" key="1">
    <source>
        <dbReference type="ARBA" id="ARBA00022679"/>
    </source>
</evidence>
<feature type="transmembrane region" description="Helical" evidence="2">
    <location>
        <begin position="103"/>
        <end position="121"/>
    </location>
</feature>
<dbReference type="InterPro" id="IPR036566">
    <property type="entry name" value="PYNP-like_C_sf"/>
</dbReference>
<comment type="caution">
    <text evidence="3">The sequence shown here is derived from an EMBL/GenBank/DDBJ whole genome shotgun (WGS) entry which is preliminary data.</text>
</comment>
<feature type="transmembrane region" description="Helical" evidence="2">
    <location>
        <begin position="133"/>
        <end position="155"/>
    </location>
</feature>
<dbReference type="InterPro" id="IPR018723">
    <property type="entry name" value="DUF2254_membrane"/>
</dbReference>
<organism evidence="3 4">
    <name type="scientific">Pseudodonghicola flavimaris</name>
    <dbReference type="NCBI Taxonomy" id="3050036"/>
    <lineage>
        <taxon>Bacteria</taxon>
        <taxon>Pseudomonadati</taxon>
        <taxon>Pseudomonadota</taxon>
        <taxon>Alphaproteobacteria</taxon>
        <taxon>Rhodobacterales</taxon>
        <taxon>Paracoccaceae</taxon>
        <taxon>Pseudodonghicola</taxon>
    </lineage>
</organism>
<dbReference type="SUPFAM" id="SSF54680">
    <property type="entry name" value="Pyrimidine nucleoside phosphorylase C-terminal domain"/>
    <property type="match status" value="1"/>
</dbReference>
<keyword evidence="4" id="KW-1185">Reference proteome</keyword>
<gene>
    <name evidence="3" type="ORF">QO033_23540</name>
</gene>
<feature type="transmembrane region" description="Helical" evidence="2">
    <location>
        <begin position="57"/>
        <end position="83"/>
    </location>
</feature>
<evidence type="ECO:0000256" key="2">
    <source>
        <dbReference type="SAM" id="Phobius"/>
    </source>
</evidence>
<keyword evidence="1" id="KW-0808">Transferase</keyword>
<evidence type="ECO:0000313" key="4">
    <source>
        <dbReference type="Proteomes" id="UP001243757"/>
    </source>
</evidence>
<dbReference type="EMBL" id="JASNJD010000029">
    <property type="protein sequence ID" value="MDK3020661.1"/>
    <property type="molecule type" value="Genomic_DNA"/>
</dbReference>
<reference evidence="3 4" key="1">
    <citation type="submission" date="2023-05" db="EMBL/GenBank/DDBJ databases">
        <title>Pseudodonghicola sp. nov.</title>
        <authorList>
            <person name="Huang J."/>
        </authorList>
    </citation>
    <scope>NUCLEOTIDE SEQUENCE [LARGE SCALE GENOMIC DNA]</scope>
    <source>
        <strain evidence="3 4">IC7</strain>
    </source>
</reference>